<organism evidence="2 3">
    <name type="scientific">Brevibacterium sandarakinum</name>
    <dbReference type="NCBI Taxonomy" id="629680"/>
    <lineage>
        <taxon>Bacteria</taxon>
        <taxon>Bacillati</taxon>
        <taxon>Actinomycetota</taxon>
        <taxon>Actinomycetes</taxon>
        <taxon>Micrococcales</taxon>
        <taxon>Brevibacteriaceae</taxon>
        <taxon>Brevibacterium</taxon>
    </lineage>
</organism>
<evidence type="ECO:0000313" key="3">
    <source>
        <dbReference type="Proteomes" id="UP000199700"/>
    </source>
</evidence>
<reference evidence="2" key="1">
    <citation type="submission" date="2016-10" db="EMBL/GenBank/DDBJ databases">
        <authorList>
            <person name="Varghese N."/>
            <person name="Submissions S."/>
        </authorList>
    </citation>
    <scope>NUCLEOTIDE SEQUENCE [LARGE SCALE GENOMIC DNA]</scope>
    <source>
        <strain evidence="2">DSM 22082</strain>
    </source>
</reference>
<evidence type="ECO:0000313" key="2">
    <source>
        <dbReference type="EMBL" id="SDS91217.1"/>
    </source>
</evidence>
<dbReference type="Gene3D" id="3.20.80.10">
    <property type="entry name" value="Regulatory factor, effector binding domain"/>
    <property type="match status" value="1"/>
</dbReference>
<dbReference type="STRING" id="629680.SAMN04489751_3216"/>
<feature type="domain" description="AraC effector-binding" evidence="1">
    <location>
        <begin position="3"/>
        <end position="167"/>
    </location>
</feature>
<dbReference type="AlphaFoldDB" id="A0A1H1W272"/>
<keyword evidence="3" id="KW-1185">Reference proteome</keyword>
<dbReference type="SMART" id="SM00871">
    <property type="entry name" value="AraC_E_bind"/>
    <property type="match status" value="1"/>
</dbReference>
<protein>
    <submittedName>
        <fullName evidence="2">Effector-binding domain-containing protein</fullName>
    </submittedName>
</protein>
<accession>A0A1H1W272</accession>
<dbReference type="InterPro" id="IPR029442">
    <property type="entry name" value="GyrI-like"/>
</dbReference>
<gene>
    <name evidence="2" type="ORF">SAMN04489751_3216</name>
</gene>
<evidence type="ECO:0000259" key="1">
    <source>
        <dbReference type="SMART" id="SM00871"/>
    </source>
</evidence>
<dbReference type="RefSeq" id="WP_092107108.1">
    <property type="nucleotide sequence ID" value="NZ_LT629739.1"/>
</dbReference>
<dbReference type="OrthoDB" id="64208at2"/>
<dbReference type="Proteomes" id="UP000199700">
    <property type="component" value="Chromosome"/>
</dbReference>
<dbReference type="Pfam" id="PF06445">
    <property type="entry name" value="GyrI-like"/>
    <property type="match status" value="1"/>
</dbReference>
<dbReference type="InterPro" id="IPR011256">
    <property type="entry name" value="Reg_factor_effector_dom_sf"/>
</dbReference>
<dbReference type="SUPFAM" id="SSF55136">
    <property type="entry name" value="Probable bacterial effector-binding domain"/>
    <property type="match status" value="1"/>
</dbReference>
<name>A0A1H1W272_BRESA</name>
<dbReference type="EMBL" id="LT629739">
    <property type="protein sequence ID" value="SDS91217.1"/>
    <property type="molecule type" value="Genomic_DNA"/>
</dbReference>
<proteinExistence type="predicted"/>
<dbReference type="InterPro" id="IPR010499">
    <property type="entry name" value="AraC_E-bd"/>
</dbReference>
<sequence length="167" mass="18049">MELDIAIQERETTHYIGIPVSARFSEFGAPGGPNEAVPRVYQWLAEHQIAPLGGPLYVYRHIGTADEPVDLTVAVPVAGPMQPSNGLVLGSLPPGTYVVGRHVGAPDGIAVAQAKVNTWADSRGIRFDVLRDENGDLWTGHAEHFLSDPTEVPDTSKWVTELLFKTA</sequence>